<dbReference type="InterPro" id="IPR011993">
    <property type="entry name" value="PH-like_dom_sf"/>
</dbReference>
<dbReference type="PANTHER" id="PTHR10336:SF36">
    <property type="entry name" value="1-PHOSPHATIDYLINOSITOL 4,5-BISPHOSPHATE PHOSPHODIESTERASE BETA-4"/>
    <property type="match status" value="1"/>
</dbReference>
<dbReference type="SUPFAM" id="SSF49562">
    <property type="entry name" value="C2 domain (Calcium/lipid-binding domain, CaLB)"/>
    <property type="match status" value="1"/>
</dbReference>
<dbReference type="GO" id="GO:0016042">
    <property type="term" value="P:lipid catabolic process"/>
    <property type="evidence" value="ECO:0007669"/>
    <property type="project" value="UniProtKB-KW"/>
</dbReference>
<feature type="region of interest" description="Disordered" evidence="7">
    <location>
        <begin position="890"/>
        <end position="938"/>
    </location>
</feature>
<dbReference type="Pfam" id="PF00388">
    <property type="entry name" value="PI-PLC-X"/>
    <property type="match status" value="1"/>
</dbReference>
<proteinExistence type="predicted"/>
<name>A0A9Q5N6W3_SANBA</name>
<evidence type="ECO:0000256" key="7">
    <source>
        <dbReference type="SAM" id="MobiDB-lite"/>
    </source>
</evidence>
<dbReference type="InterPro" id="IPR011992">
    <property type="entry name" value="EF-hand-dom_pair"/>
</dbReference>
<evidence type="ECO:0000256" key="1">
    <source>
        <dbReference type="ARBA" id="ARBA00012368"/>
    </source>
</evidence>
<feature type="compositionally biased region" description="Pro residues" evidence="7">
    <location>
        <begin position="1157"/>
        <end position="1171"/>
    </location>
</feature>
<evidence type="ECO:0000256" key="6">
    <source>
        <dbReference type="RuleBase" id="RU361133"/>
    </source>
</evidence>
<dbReference type="InterPro" id="IPR037755">
    <property type="entry name" value="Plc1_PH"/>
</dbReference>
<dbReference type="PROSITE" id="PS50222">
    <property type="entry name" value="EF_HAND_2"/>
    <property type="match status" value="1"/>
</dbReference>
<dbReference type="PROSITE" id="PS50008">
    <property type="entry name" value="PIPLC_Y_DOMAIN"/>
    <property type="match status" value="1"/>
</dbReference>
<sequence length="1275" mass="140260">MSTVSAGAPTHPGTNGHERRTEEYSCSQRATQAGAGDDAATPHPPSPSPIARPRTHNGNAQLPIVITSRQQSLGPPPGYALLKRTSNLLTASGEPSSRALREALEHAQARDPGSDFGGGGGGRSASLVSERENTITGKSRKVGVDGEGTSSPPSSSSSSSASSLNLGVLSLRRTLTEVKRKSGLALKRSLSSTKRSFVNNSSTSSSNLGNNSRSNSNNMDVKTKHGRSFSEVGRGSAAEQYPRRSATLPLSSDISEAPSSSSIDPEKTPLPSPTTQAEKSKAKPAKKMDAVGRVDADVKVPLLLQEGTPLTKVSAKKKKTVTFRIDPDQGYVLWESKKSGIIPIENIKEIRSGADARYYREQFQLSQEYEARWLTLVYIADGRYKTLHAVAPSPDVFHLWDRTLRALHAVRQELMSGLGHIETRQTVWEKRYWRGADEQRDDRLIFEEVEKMCRRLNLNFSRGDLMRRFEEADSRRRGYLDFEDFRKFVRLLKERPELTRLYKRLVGEKGDFDFVVFESFLRVFQKSKASREELEAMFRKHATPRSGLLPTPPPSDSSISSSVPPAPASEPANQGASEAVPSTDNASPPSSTSAPVVSKDNITPSTALSIASEPETKPSPPQPALSDLTLSLEGFTNFLLSTDNSAFADQNGKVWQDMTLPLSEYYISSSHNTYLVGHQLVGVSTIEGYIRALLHSCRSVEIDIYDGEYEPVIYHGKTFTSKVPLRDICQAIAKYAFVASPYPVIISAEVHCSLAQQDLVASIMRSVFGDALVSAPPDNRPPITKLPSPEELRGRVLLKAKNLYVTEREGLREKKITVDAESSESTTSSSSSSEASASDSEPIARDVKVELKRTLSKARNVDAVREIREEIQKPIKEIKEELSKARNLYERVRRKKSPPPTEGPLSPPKTPTQASTTPHPTSQGVSETAAAASTPGTVISSIERDRSKVKMSLELLTLLVYTVGVKCRGFNKKETYAPEHLFSLSERTANKVLKQSMLDLIKHNKTHLVRIYPNGTRLSSSNFEPHRYWAAGAQLVAINWQTFDLGYMINHSMFQRNGRAGYVLKPPALRDYNKELLAKRTNHVLDLTIISAQQLPRRKDSEGREIITDSIVDPYVEVSIHVPDWAHSPYRPDSPTISVFPAEAPTTSASTSDITAPAPPSSPPPSLPSPSPSSTSSTARTTTVRTGVIKNNGFNPVWEEPLSLPFDCVGEMFDLIFLRVAVRDERNDASDEPLAVYCVSLGSLKQGYRHLPLHDAQLSQYLFSTLFVHVNVRDV</sequence>
<feature type="compositionally biased region" description="Low complexity" evidence="7">
    <location>
        <begin position="28"/>
        <end position="41"/>
    </location>
</feature>
<dbReference type="InterPro" id="IPR000909">
    <property type="entry name" value="PLipase_C_PInositol-sp_X_dom"/>
</dbReference>
<evidence type="ECO:0000256" key="4">
    <source>
        <dbReference type="ARBA" id="ARBA00023098"/>
    </source>
</evidence>
<dbReference type="EC" id="3.1.4.11" evidence="1 6"/>
<dbReference type="Pfam" id="PF00168">
    <property type="entry name" value="C2"/>
    <property type="match status" value="2"/>
</dbReference>
<protein>
    <recommendedName>
        <fullName evidence="1 6">Phosphoinositide phospholipase C</fullName>
        <ecNumber evidence="1 6">3.1.4.11</ecNumber>
    </recommendedName>
</protein>
<dbReference type="SMART" id="SM00149">
    <property type="entry name" value="PLCYc"/>
    <property type="match status" value="1"/>
</dbReference>
<evidence type="ECO:0000256" key="3">
    <source>
        <dbReference type="ARBA" id="ARBA00022963"/>
    </source>
</evidence>
<dbReference type="InterPro" id="IPR002048">
    <property type="entry name" value="EF_hand_dom"/>
</dbReference>
<feature type="region of interest" description="Disordered" evidence="7">
    <location>
        <begin position="538"/>
        <end position="600"/>
    </location>
</feature>
<comment type="catalytic activity">
    <reaction evidence="6">
        <text>a 1,2-diacyl-sn-glycero-3-phospho-(1D-myo-inositol-4,5-bisphosphate) + H2O = 1D-myo-inositol 1,4,5-trisphosphate + a 1,2-diacyl-sn-glycerol + H(+)</text>
        <dbReference type="Rhea" id="RHEA:33179"/>
        <dbReference type="ChEBI" id="CHEBI:15377"/>
        <dbReference type="ChEBI" id="CHEBI:15378"/>
        <dbReference type="ChEBI" id="CHEBI:17815"/>
        <dbReference type="ChEBI" id="CHEBI:58456"/>
        <dbReference type="ChEBI" id="CHEBI:203600"/>
        <dbReference type="EC" id="3.1.4.11"/>
    </reaction>
</comment>
<keyword evidence="5" id="KW-0807">Transducer</keyword>
<feature type="domain" description="C2" evidence="8">
    <location>
        <begin position="1066"/>
        <end position="1255"/>
    </location>
</feature>
<evidence type="ECO:0000259" key="10">
    <source>
        <dbReference type="PROSITE" id="PS50222"/>
    </source>
</evidence>
<dbReference type="PANTHER" id="PTHR10336">
    <property type="entry name" value="PHOSPHOINOSITIDE-SPECIFIC PHOSPHOLIPASE C FAMILY PROTEIN"/>
    <property type="match status" value="1"/>
</dbReference>
<dbReference type="GO" id="GO:0048015">
    <property type="term" value="P:phosphatidylinositol-mediated signaling"/>
    <property type="evidence" value="ECO:0007669"/>
    <property type="project" value="TreeGrafter"/>
</dbReference>
<keyword evidence="12" id="KW-1185">Reference proteome</keyword>
<evidence type="ECO:0000313" key="11">
    <source>
        <dbReference type="EMBL" id="OCB89387.1"/>
    </source>
</evidence>
<feature type="compositionally biased region" description="Low complexity" evidence="7">
    <location>
        <begin position="1144"/>
        <end position="1156"/>
    </location>
</feature>
<dbReference type="SUPFAM" id="SSF47473">
    <property type="entry name" value="EF-hand"/>
    <property type="match status" value="1"/>
</dbReference>
<dbReference type="SMART" id="SM00148">
    <property type="entry name" value="PLCXc"/>
    <property type="match status" value="1"/>
</dbReference>
<dbReference type="InterPro" id="IPR017946">
    <property type="entry name" value="PLC-like_Pdiesterase_TIM-brl"/>
</dbReference>
<dbReference type="Gene3D" id="2.30.29.30">
    <property type="entry name" value="Pleckstrin-homology domain (PH domain)/Phosphotyrosine-binding domain (PTB)"/>
    <property type="match status" value="1"/>
</dbReference>
<dbReference type="Pfam" id="PF00387">
    <property type="entry name" value="PI-PLC-Y"/>
    <property type="match status" value="1"/>
</dbReference>
<dbReference type="PRINTS" id="PR00390">
    <property type="entry name" value="PHPHLIPASEC"/>
</dbReference>
<dbReference type="SMART" id="SM00239">
    <property type="entry name" value="C2"/>
    <property type="match status" value="1"/>
</dbReference>
<feature type="compositionally biased region" description="Low complexity" evidence="7">
    <location>
        <begin position="150"/>
        <end position="163"/>
    </location>
</feature>
<dbReference type="InterPro" id="IPR001711">
    <property type="entry name" value="PLipase_C_Pinositol-sp_Y"/>
</dbReference>
<feature type="compositionally biased region" description="Polar residues" evidence="7">
    <location>
        <begin position="84"/>
        <end position="95"/>
    </location>
</feature>
<feature type="region of interest" description="Disordered" evidence="7">
    <location>
        <begin position="1136"/>
        <end position="1186"/>
    </location>
</feature>
<feature type="compositionally biased region" description="Low complexity" evidence="7">
    <location>
        <begin position="199"/>
        <end position="218"/>
    </location>
</feature>
<feature type="compositionally biased region" description="Low complexity" evidence="7">
    <location>
        <begin position="1172"/>
        <end position="1183"/>
    </location>
</feature>
<dbReference type="InterPro" id="IPR001192">
    <property type="entry name" value="PI-PLC_fam"/>
</dbReference>
<feature type="compositionally biased region" description="Pro residues" evidence="7">
    <location>
        <begin position="898"/>
        <end position="910"/>
    </location>
</feature>
<feature type="compositionally biased region" description="Low complexity" evidence="7">
    <location>
        <begin position="251"/>
        <end position="263"/>
    </location>
</feature>
<dbReference type="SUPFAM" id="SSF51695">
    <property type="entry name" value="PLC-like phosphodiesterases"/>
    <property type="match status" value="1"/>
</dbReference>
<feature type="compositionally biased region" description="Low complexity" evidence="7">
    <location>
        <begin position="581"/>
        <end position="598"/>
    </location>
</feature>
<dbReference type="GO" id="GO:0051209">
    <property type="term" value="P:release of sequestered calcium ion into cytosol"/>
    <property type="evidence" value="ECO:0007669"/>
    <property type="project" value="TreeGrafter"/>
</dbReference>
<dbReference type="GO" id="GO:0004435">
    <property type="term" value="F:phosphatidylinositol-4,5-bisphosphate phospholipase C activity"/>
    <property type="evidence" value="ECO:0007669"/>
    <property type="project" value="UniProtKB-EC"/>
</dbReference>
<dbReference type="GO" id="GO:0005509">
    <property type="term" value="F:calcium ion binding"/>
    <property type="evidence" value="ECO:0007669"/>
    <property type="project" value="InterPro"/>
</dbReference>
<feature type="region of interest" description="Disordered" evidence="7">
    <location>
        <begin position="1"/>
        <end position="164"/>
    </location>
</feature>
<dbReference type="InterPro" id="IPR035892">
    <property type="entry name" value="C2_domain_sf"/>
</dbReference>
<feature type="compositionally biased region" description="Basic and acidic residues" evidence="7">
    <location>
        <begin position="278"/>
        <end position="288"/>
    </location>
</feature>
<dbReference type="Gene3D" id="2.60.40.150">
    <property type="entry name" value="C2 domain"/>
    <property type="match status" value="1"/>
</dbReference>
<organism evidence="11 12">
    <name type="scientific">Sanghuangporus baumii</name>
    <name type="common">Phellinus baumii</name>
    <dbReference type="NCBI Taxonomy" id="108892"/>
    <lineage>
        <taxon>Eukaryota</taxon>
        <taxon>Fungi</taxon>
        <taxon>Dikarya</taxon>
        <taxon>Basidiomycota</taxon>
        <taxon>Agaricomycotina</taxon>
        <taxon>Agaricomycetes</taxon>
        <taxon>Hymenochaetales</taxon>
        <taxon>Hymenochaetaceae</taxon>
        <taxon>Sanghuangporus</taxon>
    </lineage>
</organism>
<feature type="region of interest" description="Disordered" evidence="7">
    <location>
        <begin position="190"/>
        <end position="288"/>
    </location>
</feature>
<dbReference type="CDD" id="cd00275">
    <property type="entry name" value="C2_PLC_like"/>
    <property type="match status" value="1"/>
</dbReference>
<evidence type="ECO:0000256" key="5">
    <source>
        <dbReference type="ARBA" id="ARBA00023224"/>
    </source>
</evidence>
<keyword evidence="4 6" id="KW-0443">Lipid metabolism</keyword>
<feature type="domain" description="EF-hand" evidence="10">
    <location>
        <begin position="460"/>
        <end position="495"/>
    </location>
</feature>
<dbReference type="OrthoDB" id="269822at2759"/>
<dbReference type="Gene3D" id="3.20.20.190">
    <property type="entry name" value="Phosphatidylinositol (PI) phosphodiesterase"/>
    <property type="match status" value="2"/>
</dbReference>
<dbReference type="AlphaFoldDB" id="A0A9Q5N6W3"/>
<dbReference type="EMBL" id="LNZH02000157">
    <property type="protein sequence ID" value="OCB89387.1"/>
    <property type="molecule type" value="Genomic_DNA"/>
</dbReference>
<dbReference type="CDD" id="cd08598">
    <property type="entry name" value="PI-PLC1c_yeast"/>
    <property type="match status" value="1"/>
</dbReference>
<dbReference type="PROSITE" id="PS50007">
    <property type="entry name" value="PIPLC_X_DOMAIN"/>
    <property type="match status" value="1"/>
</dbReference>
<evidence type="ECO:0000259" key="9">
    <source>
        <dbReference type="PROSITE" id="PS50008"/>
    </source>
</evidence>
<dbReference type="SUPFAM" id="SSF50729">
    <property type="entry name" value="PH domain-like"/>
    <property type="match status" value="1"/>
</dbReference>
<keyword evidence="2 6" id="KW-0378">Hydrolase</keyword>
<gene>
    <name evidence="11" type="ORF">A7U60_g3478</name>
</gene>
<feature type="domain" description="PI-PLC Y-box" evidence="9">
    <location>
        <begin position="955"/>
        <end position="1070"/>
    </location>
</feature>
<feature type="compositionally biased region" description="Low complexity" evidence="7">
    <location>
        <begin position="819"/>
        <end position="841"/>
    </location>
</feature>
<dbReference type="PROSITE" id="PS50004">
    <property type="entry name" value="C2"/>
    <property type="match status" value="1"/>
</dbReference>
<keyword evidence="3 6" id="KW-0442">Lipid degradation</keyword>
<dbReference type="Gene3D" id="1.10.238.10">
    <property type="entry name" value="EF-hand"/>
    <property type="match status" value="1"/>
</dbReference>
<comment type="caution">
    <text evidence="11">The sequence shown here is derived from an EMBL/GenBank/DDBJ whole genome shotgun (WGS) entry which is preliminary data.</text>
</comment>
<feature type="region of interest" description="Disordered" evidence="7">
    <location>
        <begin position="815"/>
        <end position="843"/>
    </location>
</feature>
<accession>A0A9Q5N6W3</accession>
<evidence type="ECO:0000256" key="2">
    <source>
        <dbReference type="ARBA" id="ARBA00022801"/>
    </source>
</evidence>
<dbReference type="Proteomes" id="UP000757232">
    <property type="component" value="Unassembled WGS sequence"/>
</dbReference>
<feature type="compositionally biased region" description="Polar residues" evidence="7">
    <location>
        <begin position="912"/>
        <end position="926"/>
    </location>
</feature>
<feature type="compositionally biased region" description="Basic and acidic residues" evidence="7">
    <location>
        <begin position="99"/>
        <end position="113"/>
    </location>
</feature>
<evidence type="ECO:0000313" key="12">
    <source>
        <dbReference type="Proteomes" id="UP000757232"/>
    </source>
</evidence>
<evidence type="ECO:0000259" key="8">
    <source>
        <dbReference type="PROSITE" id="PS50004"/>
    </source>
</evidence>
<dbReference type="CDD" id="cd13360">
    <property type="entry name" value="PH_PLC_fungal"/>
    <property type="match status" value="1"/>
</dbReference>
<dbReference type="InterPro" id="IPR000008">
    <property type="entry name" value="C2_dom"/>
</dbReference>
<reference evidence="11" key="1">
    <citation type="submission" date="2016-06" db="EMBL/GenBank/DDBJ databases">
        <title>Draft Genome sequence of the fungus Inonotus baumii.</title>
        <authorList>
            <person name="Zhu H."/>
            <person name="Lin W."/>
        </authorList>
    </citation>
    <scope>NUCLEOTIDE SEQUENCE</scope>
    <source>
        <strain evidence="11">821</strain>
    </source>
</reference>